<reference evidence="2" key="1">
    <citation type="submission" date="2016-11" db="UniProtKB">
        <authorList>
            <consortium name="WormBaseParasite"/>
        </authorList>
    </citation>
    <scope>IDENTIFICATION</scope>
</reference>
<sequence length="250" mass="28941">MKCTVFIFKVVKLTSEVISWTSLNSFPFFSSNLSFNDSSTLYSSLSKKIFNTSKSFLRFSLRDSASSSFLFHSACSSCNSLFASVHFLTTLFIKLFLKIHNYIHDNINMYTNLFITVPYLQLFHGSNIISLQTFSIKFMQLEWNFFEKRLKFACYFKSKKKLSNKPYRKWTRDTHLHIVFTTSLYTTNELIKSIALLFRCSLQFCAGGCSLQSYASSLAHLCAVIYLLEIIDKHSCSVWTLMSAIFVFFV</sequence>
<name>A0A1I7WX11_HETBA</name>
<evidence type="ECO:0000313" key="1">
    <source>
        <dbReference type="Proteomes" id="UP000095283"/>
    </source>
</evidence>
<keyword evidence="1" id="KW-1185">Reference proteome</keyword>
<accession>A0A1I7WX11</accession>
<proteinExistence type="predicted"/>
<dbReference type="AlphaFoldDB" id="A0A1I7WX11"/>
<dbReference type="WBParaSite" id="Hba_09641">
    <property type="protein sequence ID" value="Hba_09641"/>
    <property type="gene ID" value="Hba_09641"/>
</dbReference>
<dbReference type="Proteomes" id="UP000095283">
    <property type="component" value="Unplaced"/>
</dbReference>
<evidence type="ECO:0000313" key="2">
    <source>
        <dbReference type="WBParaSite" id="Hba_09641"/>
    </source>
</evidence>
<protein>
    <submittedName>
        <fullName evidence="2">Polyprenol reductase</fullName>
    </submittedName>
</protein>
<organism evidence="1 2">
    <name type="scientific">Heterorhabditis bacteriophora</name>
    <name type="common">Entomopathogenic nematode worm</name>
    <dbReference type="NCBI Taxonomy" id="37862"/>
    <lineage>
        <taxon>Eukaryota</taxon>
        <taxon>Metazoa</taxon>
        <taxon>Ecdysozoa</taxon>
        <taxon>Nematoda</taxon>
        <taxon>Chromadorea</taxon>
        <taxon>Rhabditida</taxon>
        <taxon>Rhabditina</taxon>
        <taxon>Rhabditomorpha</taxon>
        <taxon>Strongyloidea</taxon>
        <taxon>Heterorhabditidae</taxon>
        <taxon>Heterorhabditis</taxon>
    </lineage>
</organism>